<name>A0A2S8GIE6_9BACT</name>
<evidence type="ECO:0000259" key="1">
    <source>
        <dbReference type="PROSITE" id="PS51178"/>
    </source>
</evidence>
<comment type="caution">
    <text evidence="2">The sequence shown here is derived from an EMBL/GenBank/DDBJ whole genome shotgun (WGS) entry which is preliminary data.</text>
</comment>
<dbReference type="EMBL" id="PUHZ01000021">
    <property type="protein sequence ID" value="PQO44101.1"/>
    <property type="molecule type" value="Genomic_DNA"/>
</dbReference>
<reference evidence="2 3" key="1">
    <citation type="submission" date="2018-02" db="EMBL/GenBank/DDBJ databases">
        <title>Comparative genomes isolates from brazilian mangrove.</title>
        <authorList>
            <person name="Araujo J.E."/>
            <person name="Taketani R.G."/>
            <person name="Silva M.C.P."/>
            <person name="Loureco M.V."/>
            <person name="Andreote F.D."/>
        </authorList>
    </citation>
    <scope>NUCLEOTIDE SEQUENCE [LARGE SCALE GENOMIC DNA]</scope>
    <source>
        <strain evidence="2 3">Nap-Phe MGV</strain>
    </source>
</reference>
<protein>
    <recommendedName>
        <fullName evidence="1">PASTA domain-containing protein</fullName>
    </recommendedName>
</protein>
<organism evidence="2 3">
    <name type="scientific">Blastopirellula marina</name>
    <dbReference type="NCBI Taxonomy" id="124"/>
    <lineage>
        <taxon>Bacteria</taxon>
        <taxon>Pseudomonadati</taxon>
        <taxon>Planctomycetota</taxon>
        <taxon>Planctomycetia</taxon>
        <taxon>Pirellulales</taxon>
        <taxon>Pirellulaceae</taxon>
        <taxon>Blastopirellula</taxon>
    </lineage>
</organism>
<evidence type="ECO:0000313" key="2">
    <source>
        <dbReference type="EMBL" id="PQO44101.1"/>
    </source>
</evidence>
<dbReference type="Proteomes" id="UP000237819">
    <property type="component" value="Unassembled WGS sequence"/>
</dbReference>
<feature type="domain" description="PASTA" evidence="1">
    <location>
        <begin position="92"/>
        <end position="156"/>
    </location>
</feature>
<sequence length="160" mass="17588">MICSLVFVVVLSGHPDAAVAMPNLRSVSVDRAQQMVELRGLRLAAGVYFLSPNNWRSDIEPETTYLQYPQPEAATPKGAAAAIWTFRKAVEGQELMETPDFVGQTWGEVKRELEDSPLELMNDTAFCEDAAVVTDQYPRAGSKTYAGTSIFFVAKKEVAP</sequence>
<dbReference type="InterPro" id="IPR005543">
    <property type="entry name" value="PASTA_dom"/>
</dbReference>
<proteinExistence type="predicted"/>
<dbReference type="AlphaFoldDB" id="A0A2S8GIE6"/>
<dbReference type="Pfam" id="PF03793">
    <property type="entry name" value="PASTA"/>
    <property type="match status" value="1"/>
</dbReference>
<evidence type="ECO:0000313" key="3">
    <source>
        <dbReference type="Proteomes" id="UP000237819"/>
    </source>
</evidence>
<accession>A0A2S8GIE6</accession>
<dbReference type="PROSITE" id="PS51178">
    <property type="entry name" value="PASTA"/>
    <property type="match status" value="1"/>
</dbReference>
<dbReference type="Gene3D" id="3.30.10.20">
    <property type="match status" value="1"/>
</dbReference>
<dbReference type="CDD" id="cd06577">
    <property type="entry name" value="PASTA_pknB"/>
    <property type="match status" value="1"/>
</dbReference>
<gene>
    <name evidence="2" type="ORF">C5Y93_21435</name>
</gene>